<gene>
    <name evidence="2" type="ORF">Csp1_08950</name>
</gene>
<evidence type="ECO:0000256" key="1">
    <source>
        <dbReference type="SAM" id="Phobius"/>
    </source>
</evidence>
<dbReference type="STRING" id="1737425.GCA_900049755_00395"/>
<reference evidence="3" key="1">
    <citation type="submission" date="2017-11" db="EMBL/GenBank/DDBJ databases">
        <title>Otitis media/interna in a cat caused by the recently described species Corynebacterium provencense.</title>
        <authorList>
            <person name="Kittl S."/>
            <person name="Brodard I."/>
            <person name="Rychener L."/>
            <person name="Jores J."/>
            <person name="Roosje P."/>
            <person name="Gobeli Brawand S."/>
        </authorList>
    </citation>
    <scope>NUCLEOTIDE SEQUENCE [LARGE SCALE GENOMIC DNA]</scope>
    <source>
        <strain evidence="3">17KM38</strain>
    </source>
</reference>
<dbReference type="EMBL" id="CP024988">
    <property type="protein sequence ID" value="AWT25703.1"/>
    <property type="molecule type" value="Genomic_DNA"/>
</dbReference>
<evidence type="ECO:0000313" key="3">
    <source>
        <dbReference type="Proteomes" id="UP000247696"/>
    </source>
</evidence>
<feature type="transmembrane region" description="Helical" evidence="1">
    <location>
        <begin position="207"/>
        <end position="228"/>
    </location>
</feature>
<proteinExistence type="predicted"/>
<dbReference type="AlphaFoldDB" id="A0A2Z3YWB0"/>
<feature type="transmembrane region" description="Helical" evidence="1">
    <location>
        <begin position="77"/>
        <end position="94"/>
    </location>
</feature>
<evidence type="ECO:0000313" key="2">
    <source>
        <dbReference type="EMBL" id="AWT25703.1"/>
    </source>
</evidence>
<protein>
    <submittedName>
        <fullName evidence="2">Uncharacterized protein</fullName>
    </submittedName>
</protein>
<sequence length="229" mass="23400">MSYALVDTLNVLLIGVIVAVGVMLPTSSAGGRRGTYARVATLLVFGDWLGVLALALLSLLVFDGIGDAVGTFVDSPLFGILLVLTGWFVGMMALRSGGSGGSAGSDGSSALVSRFLGPLRTPSPATLLTGVVLGLVQSATSGPFFAGILVMSAGDFSTSTRYFGMVVYAAVALSLPFLTACAVGYVRLRPQSRIGEIFAGMRENSGVVARRAGLTAAVMLMVLGAGHFL</sequence>
<feature type="transmembrane region" description="Helical" evidence="1">
    <location>
        <begin position="42"/>
        <end position="65"/>
    </location>
</feature>
<feature type="transmembrane region" description="Helical" evidence="1">
    <location>
        <begin position="12"/>
        <end position="30"/>
    </location>
</feature>
<keyword evidence="3" id="KW-1185">Reference proteome</keyword>
<keyword evidence="1" id="KW-0812">Transmembrane</keyword>
<name>A0A2Z3YWB0_9CORY</name>
<dbReference type="KEGG" id="cpre:Csp1_08950"/>
<keyword evidence="1" id="KW-1133">Transmembrane helix</keyword>
<organism evidence="2 3">
    <name type="scientific">Corynebacterium provencense</name>
    <dbReference type="NCBI Taxonomy" id="1737425"/>
    <lineage>
        <taxon>Bacteria</taxon>
        <taxon>Bacillati</taxon>
        <taxon>Actinomycetota</taxon>
        <taxon>Actinomycetes</taxon>
        <taxon>Mycobacteriales</taxon>
        <taxon>Corynebacteriaceae</taxon>
        <taxon>Corynebacterium</taxon>
    </lineage>
</organism>
<feature type="transmembrane region" description="Helical" evidence="1">
    <location>
        <begin position="127"/>
        <end position="150"/>
    </location>
</feature>
<feature type="transmembrane region" description="Helical" evidence="1">
    <location>
        <begin position="162"/>
        <end position="186"/>
    </location>
</feature>
<keyword evidence="1" id="KW-0472">Membrane</keyword>
<accession>A0A2Z3YWB0</accession>
<dbReference type="Proteomes" id="UP000247696">
    <property type="component" value="Chromosome"/>
</dbReference>